<keyword evidence="2" id="KW-1185">Reference proteome</keyword>
<reference evidence="1" key="1">
    <citation type="submission" date="2021-06" db="EMBL/GenBank/DDBJ databases">
        <authorList>
            <person name="Kallberg Y."/>
            <person name="Tangrot J."/>
            <person name="Rosling A."/>
        </authorList>
    </citation>
    <scope>NUCLEOTIDE SEQUENCE</scope>
    <source>
        <strain evidence="1">MA461A</strain>
    </source>
</reference>
<proteinExistence type="predicted"/>
<protein>
    <submittedName>
        <fullName evidence="1">4882_t:CDS:1</fullName>
    </submittedName>
</protein>
<gene>
    <name evidence="1" type="ORF">RPERSI_LOCUS7841</name>
</gene>
<organism evidence="1 2">
    <name type="scientific">Racocetra persica</name>
    <dbReference type="NCBI Taxonomy" id="160502"/>
    <lineage>
        <taxon>Eukaryota</taxon>
        <taxon>Fungi</taxon>
        <taxon>Fungi incertae sedis</taxon>
        <taxon>Mucoromycota</taxon>
        <taxon>Glomeromycotina</taxon>
        <taxon>Glomeromycetes</taxon>
        <taxon>Diversisporales</taxon>
        <taxon>Gigasporaceae</taxon>
        <taxon>Racocetra</taxon>
    </lineage>
</organism>
<accession>A0ACA9NIJ3</accession>
<dbReference type="EMBL" id="CAJVQC010013657">
    <property type="protein sequence ID" value="CAG8650158.1"/>
    <property type="molecule type" value="Genomic_DNA"/>
</dbReference>
<dbReference type="Proteomes" id="UP000789920">
    <property type="component" value="Unassembled WGS sequence"/>
</dbReference>
<sequence>MLVKKITTTNVKAVNKLHQHWSTMLSIARDTLIEEQEKQKTYADKKRYFCELKEGEMRDLCNNHDDRSKCDLCNDHDDHNERDSCNDHNDHKYNDHYDRDSCES</sequence>
<comment type="caution">
    <text evidence="1">The sequence shown here is derived from an EMBL/GenBank/DDBJ whole genome shotgun (WGS) entry which is preliminary data.</text>
</comment>
<name>A0ACA9NIJ3_9GLOM</name>
<evidence type="ECO:0000313" key="1">
    <source>
        <dbReference type="EMBL" id="CAG8650158.1"/>
    </source>
</evidence>
<evidence type="ECO:0000313" key="2">
    <source>
        <dbReference type="Proteomes" id="UP000789920"/>
    </source>
</evidence>